<evidence type="ECO:0000313" key="3">
    <source>
        <dbReference type="Proteomes" id="UP000274922"/>
    </source>
</evidence>
<gene>
    <name evidence="2" type="ORF">CXG81DRAFT_25764</name>
</gene>
<proteinExistence type="predicted"/>
<evidence type="ECO:0000256" key="1">
    <source>
        <dbReference type="SAM" id="MobiDB-lite"/>
    </source>
</evidence>
<organism evidence="2 3">
    <name type="scientific">Caulochytrium protostelioides</name>
    <dbReference type="NCBI Taxonomy" id="1555241"/>
    <lineage>
        <taxon>Eukaryota</taxon>
        <taxon>Fungi</taxon>
        <taxon>Fungi incertae sedis</taxon>
        <taxon>Chytridiomycota</taxon>
        <taxon>Chytridiomycota incertae sedis</taxon>
        <taxon>Chytridiomycetes</taxon>
        <taxon>Caulochytriales</taxon>
        <taxon>Caulochytriaceae</taxon>
        <taxon>Caulochytrium</taxon>
    </lineage>
</organism>
<dbReference type="OrthoDB" id="2112943at2759"/>
<reference evidence="3" key="1">
    <citation type="journal article" date="2018" name="Nat. Microbiol.">
        <title>Leveraging single-cell genomics to expand the fungal tree of life.</title>
        <authorList>
            <person name="Ahrendt S.R."/>
            <person name="Quandt C.A."/>
            <person name="Ciobanu D."/>
            <person name="Clum A."/>
            <person name="Salamov A."/>
            <person name="Andreopoulos B."/>
            <person name="Cheng J.F."/>
            <person name="Woyke T."/>
            <person name="Pelin A."/>
            <person name="Henrissat B."/>
            <person name="Reynolds N.K."/>
            <person name="Benny G.L."/>
            <person name="Smith M.E."/>
            <person name="James T.Y."/>
            <person name="Grigoriev I.V."/>
        </authorList>
    </citation>
    <scope>NUCLEOTIDE SEQUENCE [LARGE SCALE GENOMIC DNA]</scope>
    <source>
        <strain evidence="3">ATCC 52028</strain>
    </source>
</reference>
<protein>
    <submittedName>
        <fullName evidence="2">Uncharacterized protein</fullName>
    </submittedName>
</protein>
<feature type="region of interest" description="Disordered" evidence="1">
    <location>
        <begin position="92"/>
        <end position="111"/>
    </location>
</feature>
<accession>A0A4P9X8H9</accession>
<dbReference type="Proteomes" id="UP000274922">
    <property type="component" value="Unassembled WGS sequence"/>
</dbReference>
<keyword evidence="3" id="KW-1185">Reference proteome</keyword>
<dbReference type="AlphaFoldDB" id="A0A4P9X8H9"/>
<name>A0A4P9X8H9_9FUNG</name>
<evidence type="ECO:0000313" key="2">
    <source>
        <dbReference type="EMBL" id="RKP01552.1"/>
    </source>
</evidence>
<dbReference type="EMBL" id="ML014168">
    <property type="protein sequence ID" value="RKP01552.1"/>
    <property type="molecule type" value="Genomic_DNA"/>
</dbReference>
<sequence>MASEAATQTMRTYAGPALRAALTRAAGPTPAVALPRLAKLTVRFGGAQCAAKPALAVFYTNELPRLYAANPHLAVTTQYPWQDVAAVFQYDDEAAGPGPRQDPQHAAQEAAAAGDSALELTLVDSDQPVTLPLTGLKTNTRIYDRLLEAVGVPRPASA</sequence>